<accession>A0A195DN45</accession>
<organism evidence="2 3">
    <name type="scientific">Trachymyrmex cornetzi</name>
    <dbReference type="NCBI Taxonomy" id="471704"/>
    <lineage>
        <taxon>Eukaryota</taxon>
        <taxon>Metazoa</taxon>
        <taxon>Ecdysozoa</taxon>
        <taxon>Arthropoda</taxon>
        <taxon>Hexapoda</taxon>
        <taxon>Insecta</taxon>
        <taxon>Pterygota</taxon>
        <taxon>Neoptera</taxon>
        <taxon>Endopterygota</taxon>
        <taxon>Hymenoptera</taxon>
        <taxon>Apocrita</taxon>
        <taxon>Aculeata</taxon>
        <taxon>Formicoidea</taxon>
        <taxon>Formicidae</taxon>
        <taxon>Myrmicinae</taxon>
        <taxon>Trachymyrmex</taxon>
    </lineage>
</organism>
<name>A0A195DN45_9HYME</name>
<protein>
    <submittedName>
        <fullName evidence="2">Uncharacterized protein</fullName>
    </submittedName>
</protein>
<dbReference type="AlphaFoldDB" id="A0A195DN45"/>
<keyword evidence="3" id="KW-1185">Reference proteome</keyword>
<evidence type="ECO:0000313" key="2">
    <source>
        <dbReference type="EMBL" id="KYN14325.1"/>
    </source>
</evidence>
<sequence length="79" mass="8894">MSRKRDAVSRAVARISQRNNDVARPENIDHTGVAQRECKHSSIYGSRTDAGRCKSARSDEKRLIYDDSDDEDAATLVRD</sequence>
<feature type="region of interest" description="Disordered" evidence="1">
    <location>
        <begin position="1"/>
        <end position="23"/>
    </location>
</feature>
<gene>
    <name evidence="2" type="ORF">ALC57_13492</name>
</gene>
<proteinExistence type="predicted"/>
<reference evidence="2 3" key="1">
    <citation type="submission" date="2015-09" db="EMBL/GenBank/DDBJ databases">
        <title>Trachymyrmex cornetzi WGS genome.</title>
        <authorList>
            <person name="Nygaard S."/>
            <person name="Hu H."/>
            <person name="Boomsma J."/>
            <person name="Zhang G."/>
        </authorList>
    </citation>
    <scope>NUCLEOTIDE SEQUENCE [LARGE SCALE GENOMIC DNA]</scope>
    <source>
        <strain evidence="2">Tcor2-1</strain>
        <tissue evidence="2">Whole body</tissue>
    </source>
</reference>
<dbReference type="EMBL" id="KQ980713">
    <property type="protein sequence ID" value="KYN14325.1"/>
    <property type="molecule type" value="Genomic_DNA"/>
</dbReference>
<evidence type="ECO:0000313" key="3">
    <source>
        <dbReference type="Proteomes" id="UP000078492"/>
    </source>
</evidence>
<dbReference type="Proteomes" id="UP000078492">
    <property type="component" value="Unassembled WGS sequence"/>
</dbReference>
<evidence type="ECO:0000256" key="1">
    <source>
        <dbReference type="SAM" id="MobiDB-lite"/>
    </source>
</evidence>